<organism evidence="2 3">
    <name type="scientific">Capsicum baccatum</name>
    <name type="common">Peruvian pepper</name>
    <dbReference type="NCBI Taxonomy" id="33114"/>
    <lineage>
        <taxon>Eukaryota</taxon>
        <taxon>Viridiplantae</taxon>
        <taxon>Streptophyta</taxon>
        <taxon>Embryophyta</taxon>
        <taxon>Tracheophyta</taxon>
        <taxon>Spermatophyta</taxon>
        <taxon>Magnoliopsida</taxon>
        <taxon>eudicotyledons</taxon>
        <taxon>Gunneridae</taxon>
        <taxon>Pentapetalae</taxon>
        <taxon>asterids</taxon>
        <taxon>lamiids</taxon>
        <taxon>Solanales</taxon>
        <taxon>Solanaceae</taxon>
        <taxon>Solanoideae</taxon>
        <taxon>Capsiceae</taxon>
        <taxon>Capsicum</taxon>
    </lineage>
</organism>
<dbReference type="AlphaFoldDB" id="A0A2G2XF54"/>
<evidence type="ECO:0000313" key="3">
    <source>
        <dbReference type="Proteomes" id="UP000224567"/>
    </source>
</evidence>
<reference evidence="3" key="2">
    <citation type="journal article" date="2017" name="J. Anim. Genet.">
        <title>Multiple reference genome sequences of hot pepper reveal the massive evolution of plant disease resistance genes by retroduplication.</title>
        <authorList>
            <person name="Kim S."/>
            <person name="Park J."/>
            <person name="Yeom S.-I."/>
            <person name="Kim Y.-M."/>
            <person name="Seo E."/>
            <person name="Kim K.-T."/>
            <person name="Kim M.-S."/>
            <person name="Lee J.M."/>
            <person name="Cheong K."/>
            <person name="Shin H.-S."/>
            <person name="Kim S.-B."/>
            <person name="Han K."/>
            <person name="Lee J."/>
            <person name="Park M."/>
            <person name="Lee H.-A."/>
            <person name="Lee H.-Y."/>
            <person name="Lee Y."/>
            <person name="Oh S."/>
            <person name="Lee J.H."/>
            <person name="Choi E."/>
            <person name="Choi E."/>
            <person name="Lee S.E."/>
            <person name="Jeon J."/>
            <person name="Kim H."/>
            <person name="Choi G."/>
            <person name="Song H."/>
            <person name="Lee J."/>
            <person name="Lee S.-C."/>
            <person name="Kwon J.-K."/>
            <person name="Lee H.-Y."/>
            <person name="Koo N."/>
            <person name="Hong Y."/>
            <person name="Kim R.W."/>
            <person name="Kang W.-H."/>
            <person name="Huh J.H."/>
            <person name="Kang B.-C."/>
            <person name="Yang T.-J."/>
            <person name="Lee Y.-H."/>
            <person name="Bennetzen J.L."/>
            <person name="Choi D."/>
        </authorList>
    </citation>
    <scope>NUCLEOTIDE SEQUENCE [LARGE SCALE GENOMIC DNA]</scope>
    <source>
        <strain evidence="3">cv. PBC81</strain>
    </source>
</reference>
<accession>A0A2G2XF54</accession>
<keyword evidence="1" id="KW-0472">Membrane</keyword>
<protein>
    <submittedName>
        <fullName evidence="2">Uncharacterized protein</fullName>
    </submittedName>
</protein>
<name>A0A2G2XF54_CAPBA</name>
<dbReference type="OrthoDB" id="1939276at2759"/>
<evidence type="ECO:0000313" key="2">
    <source>
        <dbReference type="EMBL" id="PHT56132.1"/>
    </source>
</evidence>
<reference evidence="2 3" key="1">
    <citation type="journal article" date="2017" name="Genome Biol.">
        <title>New reference genome sequences of hot pepper reveal the massive evolution of plant disease-resistance genes by retroduplication.</title>
        <authorList>
            <person name="Kim S."/>
            <person name="Park J."/>
            <person name="Yeom S.I."/>
            <person name="Kim Y.M."/>
            <person name="Seo E."/>
            <person name="Kim K.T."/>
            <person name="Kim M.S."/>
            <person name="Lee J.M."/>
            <person name="Cheong K."/>
            <person name="Shin H.S."/>
            <person name="Kim S.B."/>
            <person name="Han K."/>
            <person name="Lee J."/>
            <person name="Park M."/>
            <person name="Lee H.A."/>
            <person name="Lee H.Y."/>
            <person name="Lee Y."/>
            <person name="Oh S."/>
            <person name="Lee J.H."/>
            <person name="Choi E."/>
            <person name="Choi E."/>
            <person name="Lee S.E."/>
            <person name="Jeon J."/>
            <person name="Kim H."/>
            <person name="Choi G."/>
            <person name="Song H."/>
            <person name="Lee J."/>
            <person name="Lee S.C."/>
            <person name="Kwon J.K."/>
            <person name="Lee H.Y."/>
            <person name="Koo N."/>
            <person name="Hong Y."/>
            <person name="Kim R.W."/>
            <person name="Kang W.H."/>
            <person name="Huh J.H."/>
            <person name="Kang B.C."/>
            <person name="Yang T.J."/>
            <person name="Lee Y.H."/>
            <person name="Bennetzen J.L."/>
            <person name="Choi D."/>
        </authorList>
    </citation>
    <scope>NUCLEOTIDE SEQUENCE [LARGE SCALE GENOMIC DNA]</scope>
    <source>
        <strain evidence="3">cv. PBC81</strain>
    </source>
</reference>
<evidence type="ECO:0000256" key="1">
    <source>
        <dbReference type="SAM" id="Phobius"/>
    </source>
</evidence>
<keyword evidence="1" id="KW-0812">Transmembrane</keyword>
<dbReference type="EMBL" id="MLFT02000002">
    <property type="protein sequence ID" value="PHT56132.1"/>
    <property type="molecule type" value="Genomic_DNA"/>
</dbReference>
<comment type="caution">
    <text evidence="2">The sequence shown here is derived from an EMBL/GenBank/DDBJ whole genome shotgun (WGS) entry which is preliminary data.</text>
</comment>
<proteinExistence type="predicted"/>
<feature type="transmembrane region" description="Helical" evidence="1">
    <location>
        <begin position="7"/>
        <end position="26"/>
    </location>
</feature>
<gene>
    <name evidence="2" type="ORF">CQW23_04618</name>
</gene>
<keyword evidence="1" id="KW-1133">Transmembrane helix</keyword>
<sequence length="197" mass="23036">MSFVLDVLVWNLSNFVCVLGFLVFHINSESVKKLVIWGYWHQEDEDSDDDDDDDKELTIWARNVTSLEISGWFHKKIPVLQNVQALVDAKLYFFEFRTNQKMLNDLLVLLGYVEKLSIGPWSLQNNLGFKEDSNDPTGENYWMSSPCWGFRLKTLRIYGTWIYANCYFEQIMPFMEAVLKNGIVLEKIILTPFKDGI</sequence>
<dbReference type="Proteomes" id="UP000224567">
    <property type="component" value="Unassembled WGS sequence"/>
</dbReference>
<keyword evidence="3" id="KW-1185">Reference proteome</keyword>